<dbReference type="EMBL" id="BOMQ01000049">
    <property type="protein sequence ID" value="GIE50458.1"/>
    <property type="molecule type" value="Genomic_DNA"/>
</dbReference>
<dbReference type="InterPro" id="IPR035965">
    <property type="entry name" value="PAS-like_dom_sf"/>
</dbReference>
<keyword evidence="1" id="KW-0378">Hydrolase</keyword>
<dbReference type="SMART" id="SM00331">
    <property type="entry name" value="PP2C_SIG"/>
    <property type="match status" value="1"/>
</dbReference>
<dbReference type="Proteomes" id="UP000647172">
    <property type="component" value="Unassembled WGS sequence"/>
</dbReference>
<name>A0A919JGP9_9ACTN</name>
<protein>
    <recommendedName>
        <fullName evidence="2">PAS domain-containing protein</fullName>
    </recommendedName>
</protein>
<proteinExistence type="predicted"/>
<keyword evidence="4" id="KW-1185">Reference proteome</keyword>
<dbReference type="SUPFAM" id="SSF81606">
    <property type="entry name" value="PP2C-like"/>
    <property type="match status" value="1"/>
</dbReference>
<dbReference type="PANTHER" id="PTHR43156">
    <property type="entry name" value="STAGE II SPORULATION PROTEIN E-RELATED"/>
    <property type="match status" value="1"/>
</dbReference>
<dbReference type="InterPro" id="IPR001932">
    <property type="entry name" value="PPM-type_phosphatase-like_dom"/>
</dbReference>
<dbReference type="SUPFAM" id="SSF55785">
    <property type="entry name" value="PYP-like sensor domain (PAS domain)"/>
    <property type="match status" value="1"/>
</dbReference>
<dbReference type="GO" id="GO:0016791">
    <property type="term" value="F:phosphatase activity"/>
    <property type="evidence" value="ECO:0007669"/>
    <property type="project" value="TreeGrafter"/>
</dbReference>
<organism evidence="3 4">
    <name type="scientific">Actinoplanes nipponensis</name>
    <dbReference type="NCBI Taxonomy" id="135950"/>
    <lineage>
        <taxon>Bacteria</taxon>
        <taxon>Bacillati</taxon>
        <taxon>Actinomycetota</taxon>
        <taxon>Actinomycetes</taxon>
        <taxon>Micromonosporales</taxon>
        <taxon>Micromonosporaceae</taxon>
        <taxon>Actinoplanes</taxon>
    </lineage>
</organism>
<dbReference type="InterPro" id="IPR036457">
    <property type="entry name" value="PPM-type-like_dom_sf"/>
</dbReference>
<sequence>MPMDAVSSRGNGDSPELAALMGDDIDELYDHAPCGNLATRPDGTITQINSTLLGWLGHTRAELVGRRRFRELLTVGGQVYYETHLSPLLRMSGEINGIALELRAADGTRLPVLVTAATRTGPDGEPVAVRMTVFDARERRAYEQELLRARRDAEGDRERLRGLVAGLQRSLLPASLPTPPGLHTAGHYRMASADEVGGDFYDLFPLGAGRWGFFLGDVCGKGVEAAAVTAAARYTLRAAAVYDPTPEAVLRNLNSVLYQEYRDQAHRHCTVVFGVLTPDGDGWSATIAGGGHPPPLLVRADGTAAYQHTTGGTLIGILAEPRLVSRTLRLAPGDTLVLYSDGLTEARTAEGRYGSDALEAFARKLAPAPAPQLMAAFVELLGTFAVLDDDVALMTVGVARDGVGTGDAAP</sequence>
<evidence type="ECO:0000313" key="3">
    <source>
        <dbReference type="EMBL" id="GIE50458.1"/>
    </source>
</evidence>
<dbReference type="Gene3D" id="3.30.450.20">
    <property type="entry name" value="PAS domain"/>
    <property type="match status" value="1"/>
</dbReference>
<gene>
    <name evidence="3" type="ORF">Ani05nite_39920</name>
</gene>
<dbReference type="Gene3D" id="3.60.40.10">
    <property type="entry name" value="PPM-type phosphatase domain"/>
    <property type="match status" value="1"/>
</dbReference>
<comment type="caution">
    <text evidence="3">The sequence shown here is derived from an EMBL/GenBank/DDBJ whole genome shotgun (WGS) entry which is preliminary data.</text>
</comment>
<evidence type="ECO:0000256" key="1">
    <source>
        <dbReference type="ARBA" id="ARBA00022801"/>
    </source>
</evidence>
<dbReference type="NCBIfam" id="TIGR00229">
    <property type="entry name" value="sensory_box"/>
    <property type="match status" value="1"/>
</dbReference>
<evidence type="ECO:0000259" key="2">
    <source>
        <dbReference type="PROSITE" id="PS50112"/>
    </source>
</evidence>
<dbReference type="PROSITE" id="PS50112">
    <property type="entry name" value="PAS"/>
    <property type="match status" value="1"/>
</dbReference>
<accession>A0A919JGP9</accession>
<dbReference type="PANTHER" id="PTHR43156:SF2">
    <property type="entry name" value="STAGE II SPORULATION PROTEIN E"/>
    <property type="match status" value="1"/>
</dbReference>
<reference evidence="3" key="1">
    <citation type="submission" date="2021-01" db="EMBL/GenBank/DDBJ databases">
        <title>Whole genome shotgun sequence of Actinoplanes nipponensis NBRC 14063.</title>
        <authorList>
            <person name="Komaki H."/>
            <person name="Tamura T."/>
        </authorList>
    </citation>
    <scope>NUCLEOTIDE SEQUENCE</scope>
    <source>
        <strain evidence="3">NBRC 14063</strain>
    </source>
</reference>
<dbReference type="CDD" id="cd00130">
    <property type="entry name" value="PAS"/>
    <property type="match status" value="1"/>
</dbReference>
<evidence type="ECO:0000313" key="4">
    <source>
        <dbReference type="Proteomes" id="UP000647172"/>
    </source>
</evidence>
<dbReference type="Pfam" id="PF07228">
    <property type="entry name" value="SpoIIE"/>
    <property type="match status" value="1"/>
</dbReference>
<dbReference type="InterPro" id="IPR052016">
    <property type="entry name" value="Bact_Sigma-Reg"/>
</dbReference>
<feature type="domain" description="PAS" evidence="2">
    <location>
        <begin position="21"/>
        <end position="73"/>
    </location>
</feature>
<dbReference type="InterPro" id="IPR000014">
    <property type="entry name" value="PAS"/>
</dbReference>
<dbReference type="AlphaFoldDB" id="A0A919JGP9"/>